<dbReference type="InterPro" id="IPR013519">
    <property type="entry name" value="Int_alpha_beta-p"/>
</dbReference>
<proteinExistence type="predicted"/>
<reference evidence="8" key="1">
    <citation type="journal article" date="2019" name="Int. J. Syst. Evol. Microbiol.">
        <title>The Global Catalogue of Microorganisms (GCM) 10K type strain sequencing project: providing services to taxonomists for standard genome sequencing and annotation.</title>
        <authorList>
            <consortium name="The Broad Institute Genomics Platform"/>
            <consortium name="The Broad Institute Genome Sequencing Center for Infectious Disease"/>
            <person name="Wu L."/>
            <person name="Ma J."/>
        </authorList>
    </citation>
    <scope>NUCLEOTIDE SEQUENCE [LARGE SCALE GENOMIC DNA]</scope>
    <source>
        <strain evidence="8">CGMCC 4.7177</strain>
    </source>
</reference>
<keyword evidence="4" id="KW-0325">Glycoprotein</keyword>
<dbReference type="PROSITE" id="PS51318">
    <property type="entry name" value="TAT"/>
    <property type="match status" value="1"/>
</dbReference>
<accession>A0ABV9B960</accession>
<keyword evidence="1 6" id="KW-0732">Signal</keyword>
<evidence type="ECO:0000313" key="8">
    <source>
        <dbReference type="Proteomes" id="UP001595839"/>
    </source>
</evidence>
<dbReference type="Pfam" id="PF01839">
    <property type="entry name" value="FG-GAP"/>
    <property type="match status" value="4"/>
</dbReference>
<keyword evidence="8" id="KW-1185">Reference proteome</keyword>
<dbReference type="PANTHER" id="PTHR23221:SF7">
    <property type="entry name" value="PHOSPHATIDYLINOSITOL-GLYCAN-SPECIFIC PHOSPHOLIPASE D"/>
    <property type="match status" value="1"/>
</dbReference>
<dbReference type="EMBL" id="JBHSFK010000040">
    <property type="protein sequence ID" value="MFC4506096.1"/>
    <property type="molecule type" value="Genomic_DNA"/>
</dbReference>
<dbReference type="PRINTS" id="PR01185">
    <property type="entry name" value="INTEGRINA"/>
</dbReference>
<comment type="caution">
    <text evidence="7">The sequence shown here is derived from an EMBL/GenBank/DDBJ whole genome shotgun (WGS) entry which is preliminary data.</text>
</comment>
<feature type="region of interest" description="Disordered" evidence="5">
    <location>
        <begin position="331"/>
        <end position="351"/>
    </location>
</feature>
<evidence type="ECO:0000256" key="2">
    <source>
        <dbReference type="ARBA" id="ARBA00022737"/>
    </source>
</evidence>
<dbReference type="RefSeq" id="WP_381183751.1">
    <property type="nucleotide sequence ID" value="NZ_JBHSFK010000040.1"/>
</dbReference>
<dbReference type="PANTHER" id="PTHR23221">
    <property type="entry name" value="GLYCOSYLPHOSPHATIDYLINOSITOL PHOSPHOLIPASE D"/>
    <property type="match status" value="1"/>
</dbReference>
<sequence length="500" mass="50292">MSSKRLTSASRTRSLRLSAAATAAVLLPLGATITATAATAAPAPAAHDDFNHDGYPDLVVSAPGGTVSAQKGAGYVAVLYGSASGISTSRRATFSLSTPGVPGVAQAGDGFGRTTASGDLDGDGYADLVVGAPGKDIGTAADAGAAVVLWGSATGLRSDGALWLRDSSPVPGDRFGTGLATGRFRGTGTGTELGVLHKKDLRTYSFDATGRDRHASAAAPVPWHWDQDFTPAGLTSSDYNKDGADDLVLLGTFTEYEGYYPAETHGSASYLPGGPQGLSYGHYVPGGPTGASGDINKDGYADLVMGSPADRDDLSGALLDGGSIDVVLGGPDGPGAPGSASHRRWTQDSPGVPGTDFVGDRFGGAVSVGDVNGDGYADAAIGAPGNNVRTNDAGTVWIMRGSATGLTSNGSKTISQDLSSVPGTAEKADRFGGAVRLIDTNTNGKAELIASAPGEDSYDGADWIFTGTSNGLTTTGSWSFNGARIRAPYVDALFGATLAP</sequence>
<evidence type="ECO:0000313" key="7">
    <source>
        <dbReference type="EMBL" id="MFC4506096.1"/>
    </source>
</evidence>
<name>A0ABV9B960_9ACTN</name>
<dbReference type="SUPFAM" id="SSF69318">
    <property type="entry name" value="Integrin alpha N-terminal domain"/>
    <property type="match status" value="2"/>
</dbReference>
<dbReference type="InterPro" id="IPR006311">
    <property type="entry name" value="TAT_signal"/>
</dbReference>
<dbReference type="InterPro" id="IPR000413">
    <property type="entry name" value="Integrin_alpha"/>
</dbReference>
<organism evidence="7 8">
    <name type="scientific">Streptomyces vulcanius</name>
    <dbReference type="NCBI Taxonomy" id="1441876"/>
    <lineage>
        <taxon>Bacteria</taxon>
        <taxon>Bacillati</taxon>
        <taxon>Actinomycetota</taxon>
        <taxon>Actinomycetes</taxon>
        <taxon>Kitasatosporales</taxon>
        <taxon>Streptomycetaceae</taxon>
        <taxon>Streptomyces</taxon>
    </lineage>
</organism>
<keyword evidence="2" id="KW-0677">Repeat</keyword>
<dbReference type="Proteomes" id="UP001595839">
    <property type="component" value="Unassembled WGS sequence"/>
</dbReference>
<evidence type="ECO:0000256" key="5">
    <source>
        <dbReference type="SAM" id="MobiDB-lite"/>
    </source>
</evidence>
<keyword evidence="3" id="KW-0378">Hydrolase</keyword>
<dbReference type="InterPro" id="IPR028994">
    <property type="entry name" value="Integrin_alpha_N"/>
</dbReference>
<protein>
    <submittedName>
        <fullName evidence="7">FG-GAP repeat protein</fullName>
    </submittedName>
</protein>
<dbReference type="InterPro" id="IPR013517">
    <property type="entry name" value="FG-GAP"/>
</dbReference>
<evidence type="ECO:0000256" key="1">
    <source>
        <dbReference type="ARBA" id="ARBA00022729"/>
    </source>
</evidence>
<evidence type="ECO:0000256" key="6">
    <source>
        <dbReference type="SAM" id="SignalP"/>
    </source>
</evidence>
<dbReference type="Gene3D" id="2.130.10.130">
    <property type="entry name" value="Integrin alpha, N-terminal"/>
    <property type="match status" value="4"/>
</dbReference>
<feature type="chain" id="PRO_5046477773" evidence="6">
    <location>
        <begin position="38"/>
        <end position="500"/>
    </location>
</feature>
<evidence type="ECO:0000256" key="3">
    <source>
        <dbReference type="ARBA" id="ARBA00022801"/>
    </source>
</evidence>
<evidence type="ECO:0000256" key="4">
    <source>
        <dbReference type="ARBA" id="ARBA00023180"/>
    </source>
</evidence>
<dbReference type="SMART" id="SM00191">
    <property type="entry name" value="Int_alpha"/>
    <property type="match status" value="4"/>
</dbReference>
<feature type="signal peptide" evidence="6">
    <location>
        <begin position="1"/>
        <end position="37"/>
    </location>
</feature>
<gene>
    <name evidence="7" type="ORF">ACFPIH_42770</name>
</gene>
<dbReference type="PROSITE" id="PS51470">
    <property type="entry name" value="FG_GAP"/>
    <property type="match status" value="2"/>
</dbReference>